<dbReference type="PANTHER" id="PTHR45138:SF9">
    <property type="entry name" value="DIGUANYLATE CYCLASE DGCM-RELATED"/>
    <property type="match status" value="1"/>
</dbReference>
<gene>
    <name evidence="5" type="ORF">Metal_1776</name>
</gene>
<accession>H8GNF0</accession>
<dbReference type="AlphaFoldDB" id="H8GNF0"/>
<dbReference type="NCBIfam" id="TIGR00254">
    <property type="entry name" value="GGDEF"/>
    <property type="match status" value="1"/>
</dbReference>
<sequence length="295" mass="33485">MNQKSAVLTVTSTSTFESAKAVNLDHFDLSSALQTTLDFNKLISIFSRKIERLIPHTAYAYSHTEFGVEIKNGVFTRNAYTYLLKLEEQMLGKLTFMNNRKYSQKEIKLLENLLCFLIYPLKNATQYQHALKMAYTDPLTQANTRTSFDDSVKREMSLAIRAGKNLSVIFLDIDHFKFFNDHYGHQCGDFVLASLAKCIRDSLRSSDLLFRTGGEEFVILLSDTDIDGAKLLAERIRMSIENHTLVFDMHAIKVTVSLGVSALCKEDTAETFIKRADAAMYQAKRDGRNRVFVAA</sequence>
<dbReference type="EMBL" id="CM001475">
    <property type="protein sequence ID" value="EIC29543.1"/>
    <property type="molecule type" value="Genomic_DNA"/>
</dbReference>
<dbReference type="STRING" id="686340.Metal_1776"/>
<proteinExistence type="predicted"/>
<dbReference type="Proteomes" id="UP000005090">
    <property type="component" value="Chromosome"/>
</dbReference>
<dbReference type="Gene3D" id="3.30.70.270">
    <property type="match status" value="1"/>
</dbReference>
<dbReference type="FunFam" id="3.30.70.270:FF:000001">
    <property type="entry name" value="Diguanylate cyclase domain protein"/>
    <property type="match status" value="1"/>
</dbReference>
<dbReference type="PROSITE" id="PS50887">
    <property type="entry name" value="GGDEF"/>
    <property type="match status" value="1"/>
</dbReference>
<name>H8GNF0_METAL</name>
<dbReference type="HOGENOM" id="CLU_000445_11_5_6"/>
<keyword evidence="6" id="KW-1185">Reference proteome</keyword>
<dbReference type="InterPro" id="IPR043128">
    <property type="entry name" value="Rev_trsase/Diguanyl_cyclase"/>
</dbReference>
<evidence type="ECO:0000256" key="3">
    <source>
        <dbReference type="ARBA" id="ARBA00034247"/>
    </source>
</evidence>
<dbReference type="Pfam" id="PF00990">
    <property type="entry name" value="GGDEF"/>
    <property type="match status" value="1"/>
</dbReference>
<dbReference type="InterPro" id="IPR000160">
    <property type="entry name" value="GGDEF_dom"/>
</dbReference>
<comment type="catalytic activity">
    <reaction evidence="3">
        <text>2 GTP = 3',3'-c-di-GMP + 2 diphosphate</text>
        <dbReference type="Rhea" id="RHEA:24898"/>
        <dbReference type="ChEBI" id="CHEBI:33019"/>
        <dbReference type="ChEBI" id="CHEBI:37565"/>
        <dbReference type="ChEBI" id="CHEBI:58805"/>
        <dbReference type="EC" id="2.7.7.65"/>
    </reaction>
</comment>
<dbReference type="InterPro" id="IPR029787">
    <property type="entry name" value="Nucleotide_cyclase"/>
</dbReference>
<evidence type="ECO:0000313" key="6">
    <source>
        <dbReference type="Proteomes" id="UP000005090"/>
    </source>
</evidence>
<dbReference type="GO" id="GO:0052621">
    <property type="term" value="F:diguanylate cyclase activity"/>
    <property type="evidence" value="ECO:0007669"/>
    <property type="project" value="UniProtKB-EC"/>
</dbReference>
<dbReference type="RefSeq" id="WP_005371472.1">
    <property type="nucleotide sequence ID" value="NZ_CM001475.1"/>
</dbReference>
<dbReference type="PANTHER" id="PTHR45138">
    <property type="entry name" value="REGULATORY COMPONENTS OF SENSORY TRANSDUCTION SYSTEM"/>
    <property type="match status" value="1"/>
</dbReference>
<dbReference type="InterPro" id="IPR050469">
    <property type="entry name" value="Diguanylate_Cyclase"/>
</dbReference>
<protein>
    <recommendedName>
        <fullName evidence="2">diguanylate cyclase</fullName>
        <ecNumber evidence="2">2.7.7.65</ecNumber>
    </recommendedName>
</protein>
<dbReference type="EC" id="2.7.7.65" evidence="2"/>
<dbReference type="SMART" id="SM00267">
    <property type="entry name" value="GGDEF"/>
    <property type="match status" value="1"/>
</dbReference>
<comment type="cofactor">
    <cofactor evidence="1">
        <name>Mg(2+)</name>
        <dbReference type="ChEBI" id="CHEBI:18420"/>
    </cofactor>
</comment>
<evidence type="ECO:0000256" key="1">
    <source>
        <dbReference type="ARBA" id="ARBA00001946"/>
    </source>
</evidence>
<evidence type="ECO:0000256" key="2">
    <source>
        <dbReference type="ARBA" id="ARBA00012528"/>
    </source>
</evidence>
<reference evidence="5 6" key="1">
    <citation type="journal article" date="2013" name="Genome Announc.">
        <title>Genome Sequence of the Obligate Gammaproteobacterial Methanotroph Methylomicrobium album Strain BG8.</title>
        <authorList>
            <person name="Kits K.D."/>
            <person name="Kalyuzhnaya M.G."/>
            <person name="Klotz M.G."/>
            <person name="Jetten M.S."/>
            <person name="Op den Camp H.J."/>
            <person name="Vuilleumier S."/>
            <person name="Bringel F."/>
            <person name="Dispirito A.A."/>
            <person name="Murrell J.C."/>
            <person name="Bruce D."/>
            <person name="Cheng J.F."/>
            <person name="Copeland A."/>
            <person name="Goodwin L."/>
            <person name="Hauser L."/>
            <person name="Lajus A."/>
            <person name="Land M.L."/>
            <person name="Lapidus A."/>
            <person name="Lucas S."/>
            <person name="Medigue C."/>
            <person name="Pitluck S."/>
            <person name="Woyke T."/>
            <person name="Zeytun A."/>
            <person name="Stein L.Y."/>
        </authorList>
    </citation>
    <scope>NUCLEOTIDE SEQUENCE [LARGE SCALE GENOMIC DNA]</scope>
    <source>
        <strain evidence="5 6">BG8</strain>
    </source>
</reference>
<organism evidence="5 6">
    <name type="scientific">Methylomicrobium album BG8</name>
    <dbReference type="NCBI Taxonomy" id="686340"/>
    <lineage>
        <taxon>Bacteria</taxon>
        <taxon>Pseudomonadati</taxon>
        <taxon>Pseudomonadota</taxon>
        <taxon>Gammaproteobacteria</taxon>
        <taxon>Methylococcales</taxon>
        <taxon>Methylococcaceae</taxon>
        <taxon>Methylomicrobium</taxon>
    </lineage>
</organism>
<dbReference type="SUPFAM" id="SSF55073">
    <property type="entry name" value="Nucleotide cyclase"/>
    <property type="match status" value="1"/>
</dbReference>
<feature type="domain" description="GGDEF" evidence="4">
    <location>
        <begin position="164"/>
        <end position="295"/>
    </location>
</feature>
<dbReference type="CDD" id="cd01949">
    <property type="entry name" value="GGDEF"/>
    <property type="match status" value="1"/>
</dbReference>
<evidence type="ECO:0000259" key="4">
    <source>
        <dbReference type="PROSITE" id="PS50887"/>
    </source>
</evidence>
<dbReference type="eggNOG" id="COG3706">
    <property type="taxonomic scope" value="Bacteria"/>
</dbReference>
<evidence type="ECO:0000313" key="5">
    <source>
        <dbReference type="EMBL" id="EIC29543.1"/>
    </source>
</evidence>